<dbReference type="SUPFAM" id="SSF56112">
    <property type="entry name" value="Protein kinase-like (PK-like)"/>
    <property type="match status" value="1"/>
</dbReference>
<feature type="binding site" evidence="7">
    <location>
        <begin position="287"/>
        <end position="288"/>
    </location>
    <ligand>
        <name>ATP</name>
        <dbReference type="ChEBI" id="CHEBI:30616"/>
    </ligand>
</feature>
<reference evidence="10 11" key="1">
    <citation type="journal article" date="2007" name="Science">
        <title>The Chlamydomonas genome reveals the evolution of key animal and plant functions.</title>
        <authorList>
            <person name="Merchant S.S."/>
            <person name="Prochnik S.E."/>
            <person name="Vallon O."/>
            <person name="Harris E.H."/>
            <person name="Karpowicz S.J."/>
            <person name="Witman G.B."/>
            <person name="Terry A."/>
            <person name="Salamov A."/>
            <person name="Fritz-Laylin L.K."/>
            <person name="Marechal-Drouard L."/>
            <person name="Marshall W.F."/>
            <person name="Qu L.H."/>
            <person name="Nelson D.R."/>
            <person name="Sanderfoot A.A."/>
            <person name="Spalding M.H."/>
            <person name="Kapitonov V.V."/>
            <person name="Ren Q."/>
            <person name="Ferris P."/>
            <person name="Lindquist E."/>
            <person name="Shapiro H."/>
            <person name="Lucas S.M."/>
            <person name="Grimwood J."/>
            <person name="Schmutz J."/>
            <person name="Cardol P."/>
            <person name="Cerutti H."/>
            <person name="Chanfreau G."/>
            <person name="Chen C.L."/>
            <person name="Cognat V."/>
            <person name="Croft M.T."/>
            <person name="Dent R."/>
            <person name="Dutcher S."/>
            <person name="Fernandez E."/>
            <person name="Fukuzawa H."/>
            <person name="Gonzalez-Ballester D."/>
            <person name="Gonzalez-Halphen D."/>
            <person name="Hallmann A."/>
            <person name="Hanikenne M."/>
            <person name="Hippler M."/>
            <person name="Inwood W."/>
            <person name="Jabbari K."/>
            <person name="Kalanon M."/>
            <person name="Kuras R."/>
            <person name="Lefebvre P.A."/>
            <person name="Lemaire S.D."/>
            <person name="Lobanov A.V."/>
            <person name="Lohr M."/>
            <person name="Manuell A."/>
            <person name="Meier I."/>
            <person name="Mets L."/>
            <person name="Mittag M."/>
            <person name="Mittelmeier T."/>
            <person name="Moroney J.V."/>
            <person name="Moseley J."/>
            <person name="Napoli C."/>
            <person name="Nedelcu A.M."/>
            <person name="Niyogi K."/>
            <person name="Novoselov S.V."/>
            <person name="Paulsen I.T."/>
            <person name="Pazour G."/>
            <person name="Purton S."/>
            <person name="Ral J.P."/>
            <person name="Riano-Pachon D.M."/>
            <person name="Riekhof W."/>
            <person name="Rymarquis L."/>
            <person name="Schroda M."/>
            <person name="Stern D."/>
            <person name="Umen J."/>
            <person name="Willows R."/>
            <person name="Wilson N."/>
            <person name="Zimmer S.L."/>
            <person name="Allmer J."/>
            <person name="Balk J."/>
            <person name="Bisova K."/>
            <person name="Chen C.J."/>
            <person name="Elias M."/>
            <person name="Gendler K."/>
            <person name="Hauser C."/>
            <person name="Lamb M.R."/>
            <person name="Ledford H."/>
            <person name="Long J.C."/>
            <person name="Minagawa J."/>
            <person name="Page M.D."/>
            <person name="Pan J."/>
            <person name="Pootakham W."/>
            <person name="Roje S."/>
            <person name="Rose A."/>
            <person name="Stahlberg E."/>
            <person name="Terauchi A.M."/>
            <person name="Yang P."/>
            <person name="Ball S."/>
            <person name="Bowler C."/>
            <person name="Dieckmann C.L."/>
            <person name="Gladyshev V.N."/>
            <person name="Green P."/>
            <person name="Jorgensen R."/>
            <person name="Mayfield S."/>
            <person name="Mueller-Roeber B."/>
            <person name="Rajamani S."/>
            <person name="Sayre R.T."/>
            <person name="Brokstein P."/>
            <person name="Dubchak I."/>
            <person name="Goodstein D."/>
            <person name="Hornick L."/>
            <person name="Huang Y.W."/>
            <person name="Jhaveri J."/>
            <person name="Luo Y."/>
            <person name="Martinez D."/>
            <person name="Ngau W.C."/>
            <person name="Otillar B."/>
            <person name="Poliakov A."/>
            <person name="Porter A."/>
            <person name="Szajkowski L."/>
            <person name="Werner G."/>
            <person name="Zhou K."/>
            <person name="Grigoriev I.V."/>
            <person name="Rokhsar D.S."/>
            <person name="Grossman A.R."/>
        </authorList>
    </citation>
    <scope>NUCLEOTIDE SEQUENCE [LARGE SCALE GENOMIC DNA]</scope>
    <source>
        <strain evidence="11">CC-503</strain>
    </source>
</reference>
<feature type="binding site" evidence="7">
    <location>
        <begin position="236"/>
        <end position="238"/>
    </location>
    <ligand>
        <name>ATP</name>
        <dbReference type="ChEBI" id="CHEBI:30616"/>
    </ligand>
</feature>
<proteinExistence type="predicted"/>
<dbReference type="OrthoDB" id="377346at2759"/>
<dbReference type="STRING" id="3055.A0A2K3CVS4"/>
<keyword evidence="4" id="KW-0418">Kinase</keyword>
<dbReference type="Gene3D" id="1.10.510.10">
    <property type="entry name" value="Transferase(Phosphotransferase) domain 1"/>
    <property type="match status" value="1"/>
</dbReference>
<dbReference type="GO" id="GO:0004683">
    <property type="term" value="F:calcium/calmodulin-dependent protein kinase activity"/>
    <property type="evidence" value="ECO:0000318"/>
    <property type="project" value="GO_Central"/>
</dbReference>
<feature type="domain" description="Protein kinase" evidence="9">
    <location>
        <begin position="158"/>
        <end position="437"/>
    </location>
</feature>
<evidence type="ECO:0000256" key="6">
    <source>
        <dbReference type="PIRSR" id="PIRSR630616-1"/>
    </source>
</evidence>
<evidence type="ECO:0000256" key="3">
    <source>
        <dbReference type="ARBA" id="ARBA00022741"/>
    </source>
</evidence>
<evidence type="ECO:0000259" key="9">
    <source>
        <dbReference type="PROSITE" id="PS50011"/>
    </source>
</evidence>
<evidence type="ECO:0000256" key="1">
    <source>
        <dbReference type="ARBA" id="ARBA00022527"/>
    </source>
</evidence>
<gene>
    <name evidence="10" type="ORF">CHLRE_16g674179v5</name>
</gene>
<protein>
    <recommendedName>
        <fullName evidence="9">Protein kinase domain-containing protein</fullName>
    </recommendedName>
</protein>
<keyword evidence="5 7" id="KW-0067">ATP-binding</keyword>
<name>A0A2K3CVS4_CHLRE</name>
<dbReference type="GO" id="GO:0005634">
    <property type="term" value="C:nucleus"/>
    <property type="evidence" value="ECO:0000318"/>
    <property type="project" value="GO_Central"/>
</dbReference>
<dbReference type="GO" id="GO:0009931">
    <property type="term" value="F:calcium-dependent protein serine/threonine kinase activity"/>
    <property type="evidence" value="ECO:0000318"/>
    <property type="project" value="GO_Central"/>
</dbReference>
<dbReference type="KEGG" id="cre:CHLRE_16g674179v5"/>
<dbReference type="InterPro" id="IPR030616">
    <property type="entry name" value="Aur-like"/>
</dbReference>
<dbReference type="PROSITE" id="PS50011">
    <property type="entry name" value="PROTEIN_KINASE_DOM"/>
    <property type="match status" value="1"/>
</dbReference>
<organism evidence="10 11">
    <name type="scientific">Chlamydomonas reinhardtii</name>
    <name type="common">Chlamydomonas smithii</name>
    <dbReference type="NCBI Taxonomy" id="3055"/>
    <lineage>
        <taxon>Eukaryota</taxon>
        <taxon>Viridiplantae</taxon>
        <taxon>Chlorophyta</taxon>
        <taxon>core chlorophytes</taxon>
        <taxon>Chlorophyceae</taxon>
        <taxon>CS clade</taxon>
        <taxon>Chlamydomonadales</taxon>
        <taxon>Chlamydomonadaceae</taxon>
        <taxon>Chlamydomonas</taxon>
    </lineage>
</organism>
<dbReference type="PROSITE" id="PS00108">
    <property type="entry name" value="PROTEIN_KINASE_ST"/>
    <property type="match status" value="1"/>
</dbReference>
<dbReference type="Pfam" id="PF00069">
    <property type="entry name" value="Pkinase"/>
    <property type="match status" value="1"/>
</dbReference>
<evidence type="ECO:0000256" key="2">
    <source>
        <dbReference type="ARBA" id="ARBA00022679"/>
    </source>
</evidence>
<dbReference type="SMART" id="SM00220">
    <property type="entry name" value="S_TKc"/>
    <property type="match status" value="1"/>
</dbReference>
<evidence type="ECO:0000313" key="10">
    <source>
        <dbReference type="EMBL" id="PNW72380.1"/>
    </source>
</evidence>
<dbReference type="InterPro" id="IPR000719">
    <property type="entry name" value="Prot_kinase_dom"/>
</dbReference>
<keyword evidence="3 7" id="KW-0547">Nucleotide-binding</keyword>
<dbReference type="FunFam" id="1.10.510.10:FF:000813">
    <property type="entry name" value="Aurora-like kinase"/>
    <property type="match status" value="1"/>
</dbReference>
<dbReference type="InParanoid" id="A0A2K3CVS4"/>
<dbReference type="GO" id="GO:0005737">
    <property type="term" value="C:cytoplasm"/>
    <property type="evidence" value="ECO:0000318"/>
    <property type="project" value="GO_Central"/>
</dbReference>
<dbReference type="Gramene" id="PNW72380">
    <property type="protein sequence ID" value="PNW72380"/>
    <property type="gene ID" value="CHLRE_16g674179v5"/>
</dbReference>
<dbReference type="RefSeq" id="XP_042916192.1">
    <property type="nucleotide sequence ID" value="XM_043071238.1"/>
</dbReference>
<evidence type="ECO:0000256" key="4">
    <source>
        <dbReference type="ARBA" id="ARBA00022777"/>
    </source>
</evidence>
<keyword evidence="11" id="KW-1185">Reference proteome</keyword>
<feature type="binding site" evidence="7">
    <location>
        <position position="301"/>
    </location>
    <ligand>
        <name>ATP</name>
        <dbReference type="ChEBI" id="CHEBI:30616"/>
    </ligand>
</feature>
<dbReference type="Proteomes" id="UP000006906">
    <property type="component" value="Chromosome 16"/>
</dbReference>
<dbReference type="GO" id="GO:0035556">
    <property type="term" value="P:intracellular signal transduction"/>
    <property type="evidence" value="ECO:0000318"/>
    <property type="project" value="GO_Central"/>
</dbReference>
<accession>A0A2K3CVS4</accession>
<keyword evidence="1" id="KW-0723">Serine/threonine-protein kinase</keyword>
<dbReference type="InterPro" id="IPR008271">
    <property type="entry name" value="Ser/Thr_kinase_AS"/>
</dbReference>
<dbReference type="InterPro" id="IPR011009">
    <property type="entry name" value="Kinase-like_dom_sf"/>
</dbReference>
<keyword evidence="2" id="KW-0808">Transferase</keyword>
<sequence length="479" mass="50620">MCEPASPVAVSATVCTIGPITTQQDRQIDAPAGGRQAWPLSSDFVPLVNGSLDNSPPSGSSTPLSKFAGGPLARLVAASKPHAAAPQRALSQDSAGLCASETSEQPVSALLLPDARAEAPVVPAPAPATAAAAQSKLLAVSPALPSAMSRLVWSLEDYSISRRLYKGSSSSVYKATCLYSGLPVALKVYFLDRIASNVVHMLRREIEIHVSMLHPNILRLHSAFLDDKDRLVLVQEYAARGDLYGVAKRLGGRMQPDQVAHFVMRPFLEALSYLHSRGICHRDIKPENVLFTTDWRLLVADFGVSINLHHERAVTRAGTEGYMAPEVERCPLKAEPQENKDKPQLAYSTAVDIWAVGCMAYELMVGFPPAIARAQQDSQQAAAAGSVGGFVVCEMTAAALHFPASVPPAARAWIQASLLPDPADRPTALDLKQAPWLAAAAAAVQEAKQRPANKAGSPPSHGAAGVTADICSSSAAVVA</sequence>
<dbReference type="GO" id="GO:0005516">
    <property type="term" value="F:calmodulin binding"/>
    <property type="evidence" value="ECO:0000318"/>
    <property type="project" value="GO_Central"/>
</dbReference>
<dbReference type="AlphaFoldDB" id="A0A2K3CVS4"/>
<feature type="cross-link" description="Glycyl lysine isopeptide (Lys-Gly) (interchain with G-Cter in SUMO2)" evidence="8">
    <location>
        <position position="285"/>
    </location>
</feature>
<dbReference type="PANTHER" id="PTHR24350">
    <property type="entry name" value="SERINE/THREONINE-PROTEIN KINASE IAL-RELATED"/>
    <property type="match status" value="1"/>
</dbReference>
<evidence type="ECO:0000256" key="8">
    <source>
        <dbReference type="PIRSR" id="PIRSR630616-3"/>
    </source>
</evidence>
<dbReference type="GO" id="GO:0005524">
    <property type="term" value="F:ATP binding"/>
    <property type="evidence" value="ECO:0007669"/>
    <property type="project" value="UniProtKB-KW"/>
</dbReference>
<evidence type="ECO:0000256" key="5">
    <source>
        <dbReference type="ARBA" id="ARBA00022840"/>
    </source>
</evidence>
<dbReference type="EMBL" id="CM008977">
    <property type="protein sequence ID" value="PNW72380.1"/>
    <property type="molecule type" value="Genomic_DNA"/>
</dbReference>
<dbReference type="GeneID" id="5721370"/>
<feature type="binding site" evidence="7">
    <location>
        <position position="187"/>
    </location>
    <ligand>
        <name>ATP</name>
        <dbReference type="ChEBI" id="CHEBI:30616"/>
    </ligand>
</feature>
<feature type="active site" description="Proton acceptor" evidence="6">
    <location>
        <position position="283"/>
    </location>
</feature>
<evidence type="ECO:0000256" key="7">
    <source>
        <dbReference type="PIRSR" id="PIRSR630616-2"/>
    </source>
</evidence>
<dbReference type="FunFam" id="3.30.200.20:FF:000042">
    <property type="entry name" value="Aurora kinase A"/>
    <property type="match status" value="1"/>
</dbReference>
<evidence type="ECO:0000313" key="11">
    <source>
        <dbReference type="Proteomes" id="UP000006906"/>
    </source>
</evidence>